<dbReference type="PANTHER" id="PTHR10900:SF77">
    <property type="entry name" value="FI19380P1"/>
    <property type="match status" value="1"/>
</dbReference>
<accession>A0ABP1EZZ9</accession>
<evidence type="ECO:0000313" key="4">
    <source>
        <dbReference type="Proteomes" id="UP001497527"/>
    </source>
</evidence>
<dbReference type="PROSITE" id="PS50213">
    <property type="entry name" value="FAS1"/>
    <property type="match status" value="3"/>
</dbReference>
<dbReference type="InterPro" id="IPR000782">
    <property type="entry name" value="FAS1_domain"/>
</dbReference>
<dbReference type="Pfam" id="PF02469">
    <property type="entry name" value="Fasciclin"/>
    <property type="match status" value="3"/>
</dbReference>
<feature type="chain" id="PRO_5045748080" evidence="1">
    <location>
        <begin position="28"/>
        <end position="462"/>
    </location>
</feature>
<feature type="domain" description="FAS1" evidence="2">
    <location>
        <begin position="318"/>
        <end position="460"/>
    </location>
</feature>
<feature type="domain" description="FAS1" evidence="2">
    <location>
        <begin position="35"/>
        <end position="172"/>
    </location>
</feature>
<comment type="caution">
    <text evidence="3">The sequence shown here is derived from an EMBL/GenBank/DDBJ whole genome shotgun (WGS) entry which is preliminary data.</text>
</comment>
<evidence type="ECO:0000256" key="1">
    <source>
        <dbReference type="SAM" id="SignalP"/>
    </source>
</evidence>
<dbReference type="PANTHER" id="PTHR10900">
    <property type="entry name" value="PERIOSTIN-RELATED"/>
    <property type="match status" value="1"/>
</dbReference>
<sequence>MLTKRSFIKFPLVLVFILSFCTLTSCSDDDKVVITQTLVERAIERPDLSILVEALTKADLVSALQPDGPFTVFAPNNEAFQKLLDAKAAWNSLDDIPEDVLRSVLLYHVVSGKNTSSDLSNDQSIATLNGASVVVDLSGGVKLETVSGQSISVVEANLEAANGVIHIVEEVFLPIELPKDITDLAIASDDLSILVEALQKADLVSALQADGPFTVFAPTNKAFQDLLDSSSEWNTLADIPTETLKNVLLFHVLSEEKKALDLSDTYFKTLATGPNSEALSLQIETTGGVEFNGDSKPVMVDKMASNGVVHIIDKVMLPPNVVTLALNNSGFTTLVAALTDSRHTVDFVSLLSMDGPYTIFAPTNDAFQALLDSNASWNSLSDIPIGTLEAVLKYHVFSGGNVQSDELMDNQEITMFDGNKVTVDLSSGAKLETGSGQTVVIALTDVQGTNGVIHVVSNVLLP</sequence>
<dbReference type="InterPro" id="IPR036378">
    <property type="entry name" value="FAS1_dom_sf"/>
</dbReference>
<dbReference type="InterPro" id="IPR050904">
    <property type="entry name" value="Adhesion/Biosynth-related"/>
</dbReference>
<dbReference type="SMART" id="SM00554">
    <property type="entry name" value="FAS1"/>
    <property type="match status" value="3"/>
</dbReference>
<feature type="domain" description="FAS1" evidence="2">
    <location>
        <begin position="178"/>
        <end position="316"/>
    </location>
</feature>
<keyword evidence="4" id="KW-1185">Reference proteome</keyword>
<name>A0ABP1EZZ9_9FLAO</name>
<proteinExistence type="predicted"/>
<keyword evidence="1" id="KW-0732">Signal</keyword>
<dbReference type="Gene3D" id="2.30.180.10">
    <property type="entry name" value="FAS1 domain"/>
    <property type="match status" value="3"/>
</dbReference>
<organism evidence="3 4">
    <name type="scientific">Tenacibaculum polynesiense</name>
    <dbReference type="NCBI Taxonomy" id="3137857"/>
    <lineage>
        <taxon>Bacteria</taxon>
        <taxon>Pseudomonadati</taxon>
        <taxon>Bacteroidota</taxon>
        <taxon>Flavobacteriia</taxon>
        <taxon>Flavobacteriales</taxon>
        <taxon>Flavobacteriaceae</taxon>
        <taxon>Tenacibaculum</taxon>
    </lineage>
</organism>
<evidence type="ECO:0000259" key="2">
    <source>
        <dbReference type="PROSITE" id="PS50213"/>
    </source>
</evidence>
<dbReference type="Proteomes" id="UP001497527">
    <property type="component" value="Unassembled WGS sequence"/>
</dbReference>
<dbReference type="SUPFAM" id="SSF82153">
    <property type="entry name" value="FAS1 domain"/>
    <property type="match status" value="3"/>
</dbReference>
<dbReference type="EMBL" id="CAXJIO010000011">
    <property type="protein sequence ID" value="CAL2102829.1"/>
    <property type="molecule type" value="Genomic_DNA"/>
</dbReference>
<dbReference type="PROSITE" id="PS51257">
    <property type="entry name" value="PROKAR_LIPOPROTEIN"/>
    <property type="match status" value="1"/>
</dbReference>
<feature type="signal peptide" evidence="1">
    <location>
        <begin position="1"/>
        <end position="27"/>
    </location>
</feature>
<dbReference type="RefSeq" id="WP_348716568.1">
    <property type="nucleotide sequence ID" value="NZ_CAXJIO010000011.1"/>
</dbReference>
<evidence type="ECO:0000313" key="3">
    <source>
        <dbReference type="EMBL" id="CAL2102829.1"/>
    </source>
</evidence>
<gene>
    <name evidence="3" type="ORF">T190423A01A_20580</name>
</gene>
<protein>
    <submittedName>
        <fullName evidence="3">Transforming growth factor-beta-induced protein</fullName>
    </submittedName>
</protein>
<reference evidence="3 4" key="1">
    <citation type="submission" date="2024-05" db="EMBL/GenBank/DDBJ databases">
        <authorList>
            <person name="Duchaud E."/>
        </authorList>
    </citation>
    <scope>NUCLEOTIDE SEQUENCE [LARGE SCALE GENOMIC DNA]</scope>
    <source>
        <strain evidence="3">Ena-SAMPLE-TAB-13-05-2024-13:56:06:370-140308</strain>
    </source>
</reference>